<feature type="region of interest" description="Disordered" evidence="1">
    <location>
        <begin position="1"/>
        <end position="22"/>
    </location>
</feature>
<dbReference type="InterPro" id="IPR036431">
    <property type="entry name" value="ARID_dom_sf"/>
</dbReference>
<name>A0AAD8N6K3_9APIA</name>
<evidence type="ECO:0000313" key="4">
    <source>
        <dbReference type="Proteomes" id="UP001237642"/>
    </source>
</evidence>
<dbReference type="InterPro" id="IPR036910">
    <property type="entry name" value="HMG_box_dom_sf"/>
</dbReference>
<protein>
    <submittedName>
        <fullName evidence="3">High mobility group B protein 10</fullName>
    </submittedName>
</protein>
<dbReference type="Proteomes" id="UP001237642">
    <property type="component" value="Unassembled WGS sequence"/>
</dbReference>
<dbReference type="SUPFAM" id="SSF47095">
    <property type="entry name" value="HMG-box"/>
    <property type="match status" value="1"/>
</dbReference>
<dbReference type="SMART" id="SM00501">
    <property type="entry name" value="BRIGHT"/>
    <property type="match status" value="1"/>
</dbReference>
<feature type="compositionally biased region" description="Polar residues" evidence="1">
    <location>
        <begin position="1"/>
        <end position="20"/>
    </location>
</feature>
<dbReference type="SMART" id="SM01014">
    <property type="entry name" value="ARID"/>
    <property type="match status" value="1"/>
</dbReference>
<dbReference type="PANTHER" id="PTHR46691">
    <property type="entry name" value="HIGH MOBILITY GROUP B PROTEIN 9"/>
    <property type="match status" value="1"/>
</dbReference>
<dbReference type="EMBL" id="JAUIZM010000002">
    <property type="protein sequence ID" value="KAK1397862.1"/>
    <property type="molecule type" value="Genomic_DNA"/>
</dbReference>
<accession>A0AAD8N6K3</accession>
<evidence type="ECO:0000313" key="3">
    <source>
        <dbReference type="EMBL" id="KAK1397862.1"/>
    </source>
</evidence>
<feature type="domain" description="ARID" evidence="2">
    <location>
        <begin position="34"/>
        <end position="125"/>
    </location>
</feature>
<evidence type="ECO:0000259" key="2">
    <source>
        <dbReference type="PROSITE" id="PS51011"/>
    </source>
</evidence>
<organism evidence="3 4">
    <name type="scientific">Heracleum sosnowskyi</name>
    <dbReference type="NCBI Taxonomy" id="360622"/>
    <lineage>
        <taxon>Eukaryota</taxon>
        <taxon>Viridiplantae</taxon>
        <taxon>Streptophyta</taxon>
        <taxon>Embryophyta</taxon>
        <taxon>Tracheophyta</taxon>
        <taxon>Spermatophyta</taxon>
        <taxon>Magnoliopsida</taxon>
        <taxon>eudicotyledons</taxon>
        <taxon>Gunneridae</taxon>
        <taxon>Pentapetalae</taxon>
        <taxon>asterids</taxon>
        <taxon>campanulids</taxon>
        <taxon>Apiales</taxon>
        <taxon>Apiaceae</taxon>
        <taxon>Apioideae</taxon>
        <taxon>apioid superclade</taxon>
        <taxon>Tordylieae</taxon>
        <taxon>Tordyliinae</taxon>
        <taxon>Heracleum</taxon>
    </lineage>
</organism>
<dbReference type="Pfam" id="PF01388">
    <property type="entry name" value="ARID"/>
    <property type="match status" value="1"/>
</dbReference>
<sequence length="286" mass="32232">MSTTHEPNSAGNAATSISPPSSYPLPEAQFTEIVQNRELFLEKLENFHKSIGSKIKIPTIGGRPLDLHRLFVEVTSRGGMDKVINDRKWKEVFLVFNCPATITGASFVLKNHYQSLLYHFEQVYYFRKNAPSVLDTDSASTIVNGSSARNLLEDSASMHPLPSVSSVMEPGSMLTGTIDAKFEFGYAVTIEMGSEQWKGLLYHNRSESELPNNSEQNHTVVPGSQNGYGDPVRFKENGSGYVCFYDETWKKLHRHYGNELEAMNKKIWLIWSRLSDAEKQDYHSKG</sequence>
<reference evidence="3" key="2">
    <citation type="submission" date="2023-05" db="EMBL/GenBank/DDBJ databases">
        <authorList>
            <person name="Schelkunov M.I."/>
        </authorList>
    </citation>
    <scope>NUCLEOTIDE SEQUENCE</scope>
    <source>
        <strain evidence="3">Hsosn_3</strain>
        <tissue evidence="3">Leaf</tissue>
    </source>
</reference>
<dbReference type="InterPro" id="IPR001606">
    <property type="entry name" value="ARID_dom"/>
</dbReference>
<dbReference type="Gene3D" id="1.10.150.60">
    <property type="entry name" value="ARID DNA-binding domain"/>
    <property type="match status" value="1"/>
</dbReference>
<dbReference type="InterPro" id="IPR045303">
    <property type="entry name" value="ARID_HMGB9-like"/>
</dbReference>
<dbReference type="SUPFAM" id="SSF46774">
    <property type="entry name" value="ARID-like"/>
    <property type="match status" value="1"/>
</dbReference>
<keyword evidence="4" id="KW-1185">Reference proteome</keyword>
<dbReference type="GO" id="GO:0003677">
    <property type="term" value="F:DNA binding"/>
    <property type="evidence" value="ECO:0007669"/>
    <property type="project" value="InterPro"/>
</dbReference>
<gene>
    <name evidence="3" type="ORF">POM88_007725</name>
</gene>
<comment type="caution">
    <text evidence="3">The sequence shown here is derived from an EMBL/GenBank/DDBJ whole genome shotgun (WGS) entry which is preliminary data.</text>
</comment>
<proteinExistence type="predicted"/>
<dbReference type="PANTHER" id="PTHR46691:SF6">
    <property type="entry name" value="HIGH MOBILITY GROUP B PROTEIN 10-RELATED"/>
    <property type="match status" value="1"/>
</dbReference>
<dbReference type="CDD" id="cd16872">
    <property type="entry name" value="ARID_HMGB9-like"/>
    <property type="match status" value="1"/>
</dbReference>
<dbReference type="PROSITE" id="PS51011">
    <property type="entry name" value="ARID"/>
    <property type="match status" value="1"/>
</dbReference>
<reference evidence="3" key="1">
    <citation type="submission" date="2023-02" db="EMBL/GenBank/DDBJ databases">
        <title>Genome of toxic invasive species Heracleum sosnowskyi carries increased number of genes despite the absence of recent whole-genome duplications.</title>
        <authorList>
            <person name="Schelkunov M."/>
            <person name="Shtratnikova V."/>
            <person name="Makarenko M."/>
            <person name="Klepikova A."/>
            <person name="Omelchenko D."/>
            <person name="Novikova G."/>
            <person name="Obukhova E."/>
            <person name="Bogdanov V."/>
            <person name="Penin A."/>
            <person name="Logacheva M."/>
        </authorList>
    </citation>
    <scope>NUCLEOTIDE SEQUENCE</scope>
    <source>
        <strain evidence="3">Hsosn_3</strain>
        <tissue evidence="3">Leaf</tissue>
    </source>
</reference>
<evidence type="ECO:0000256" key="1">
    <source>
        <dbReference type="SAM" id="MobiDB-lite"/>
    </source>
</evidence>
<dbReference type="AlphaFoldDB" id="A0AAD8N6K3"/>